<sequence>MIIRNLEVSQFRNYSRCCADFSADLNWIYGANGQGKTNLVEAVHYLCNLESFRTKKSAQLLQENKAEAFLQAELERQRVQHHVRIKVSKKGRQVVLDHSPSHRVSEYILSFMALAFTPEDVNLFRNVPQERRKFFNRIMTFVDPVYFKNLQEYTKIIAQKNSLLRQGLPEQIPLWNEMLARSAIKIMQQRSNFVEQMNAHLHDLFMELSGRSEKLTLVYKPSLNSNDLDEKICLLQLEKSLQRDLQYGFAVLGPHRDEYHLLIDEKKDKDFFSQGEFRITNLSLKMTINRLLCVRYKFYPVLIFDDLFSELDEEVIQQVLQYFIKLKNQIFITSTSEPSSSLPGKNFHIEKGQLV</sequence>
<dbReference type="GO" id="GO:0003697">
    <property type="term" value="F:single-stranded DNA binding"/>
    <property type="evidence" value="ECO:0007669"/>
    <property type="project" value="InterPro"/>
</dbReference>
<evidence type="ECO:0000256" key="2">
    <source>
        <dbReference type="ARBA" id="ARBA00022705"/>
    </source>
</evidence>
<proteinExistence type="inferred from homology"/>
<dbReference type="InterPro" id="IPR003395">
    <property type="entry name" value="RecF/RecN/SMC_N"/>
</dbReference>
<dbReference type="PANTHER" id="PTHR32182">
    <property type="entry name" value="DNA REPLICATION AND REPAIR PROTEIN RECF"/>
    <property type="match status" value="1"/>
</dbReference>
<dbReference type="EMBL" id="UINC01000499">
    <property type="protein sequence ID" value="SUZ56417.1"/>
    <property type="molecule type" value="Genomic_DNA"/>
</dbReference>
<organism evidence="7">
    <name type="scientific">marine metagenome</name>
    <dbReference type="NCBI Taxonomy" id="408172"/>
    <lineage>
        <taxon>unclassified sequences</taxon>
        <taxon>metagenomes</taxon>
        <taxon>ecological metagenomes</taxon>
    </lineage>
</organism>
<dbReference type="Gene3D" id="3.40.50.300">
    <property type="entry name" value="P-loop containing nucleotide triphosphate hydrolases"/>
    <property type="match status" value="1"/>
</dbReference>
<evidence type="ECO:0000256" key="1">
    <source>
        <dbReference type="ARBA" id="ARBA00022490"/>
    </source>
</evidence>
<dbReference type="SUPFAM" id="SSF52540">
    <property type="entry name" value="P-loop containing nucleoside triphosphate hydrolases"/>
    <property type="match status" value="1"/>
</dbReference>
<keyword evidence="2" id="KW-0235">DNA replication</keyword>
<dbReference type="GO" id="GO:0000731">
    <property type="term" value="P:DNA synthesis involved in DNA repair"/>
    <property type="evidence" value="ECO:0007669"/>
    <property type="project" value="TreeGrafter"/>
</dbReference>
<dbReference type="Gene3D" id="1.20.1050.90">
    <property type="entry name" value="RecF/RecN/SMC, N-terminal domain"/>
    <property type="match status" value="1"/>
</dbReference>
<dbReference type="InterPro" id="IPR027417">
    <property type="entry name" value="P-loop_NTPase"/>
</dbReference>
<protein>
    <recommendedName>
        <fullName evidence="6">RecF/RecN/SMC N-terminal domain-containing protein</fullName>
    </recommendedName>
</protein>
<reference evidence="7" key="1">
    <citation type="submission" date="2018-05" db="EMBL/GenBank/DDBJ databases">
        <authorList>
            <person name="Lanie J.A."/>
            <person name="Ng W.-L."/>
            <person name="Kazmierczak K.M."/>
            <person name="Andrzejewski T.M."/>
            <person name="Davidsen T.M."/>
            <person name="Wayne K.J."/>
            <person name="Tettelin H."/>
            <person name="Glass J.I."/>
            <person name="Rusch D."/>
            <person name="Podicherti R."/>
            <person name="Tsui H.-C.T."/>
            <person name="Winkler M.E."/>
        </authorList>
    </citation>
    <scope>NUCLEOTIDE SEQUENCE</scope>
</reference>
<dbReference type="GO" id="GO:0006302">
    <property type="term" value="P:double-strand break repair"/>
    <property type="evidence" value="ECO:0007669"/>
    <property type="project" value="TreeGrafter"/>
</dbReference>
<feature type="domain" description="RecF/RecN/SMC N-terminal" evidence="6">
    <location>
        <begin position="3"/>
        <end position="339"/>
    </location>
</feature>
<dbReference type="PANTHER" id="PTHR32182:SF0">
    <property type="entry name" value="DNA REPLICATION AND REPAIR PROTEIN RECF"/>
    <property type="match status" value="1"/>
</dbReference>
<keyword evidence="5" id="KW-0238">DNA-binding</keyword>
<evidence type="ECO:0000256" key="3">
    <source>
        <dbReference type="ARBA" id="ARBA00022741"/>
    </source>
</evidence>
<keyword evidence="3" id="KW-0547">Nucleotide-binding</keyword>
<evidence type="ECO:0000313" key="7">
    <source>
        <dbReference type="EMBL" id="SUZ56417.1"/>
    </source>
</evidence>
<dbReference type="Pfam" id="PF02463">
    <property type="entry name" value="SMC_N"/>
    <property type="match status" value="1"/>
</dbReference>
<dbReference type="NCBIfam" id="TIGR00611">
    <property type="entry name" value="recf"/>
    <property type="match status" value="1"/>
</dbReference>
<accession>A0A381NPG7</accession>
<dbReference type="GO" id="GO:0005524">
    <property type="term" value="F:ATP binding"/>
    <property type="evidence" value="ECO:0007669"/>
    <property type="project" value="UniProtKB-KW"/>
</dbReference>
<dbReference type="HAMAP" id="MF_00365">
    <property type="entry name" value="RecF"/>
    <property type="match status" value="1"/>
</dbReference>
<dbReference type="AlphaFoldDB" id="A0A381NPG7"/>
<dbReference type="InterPro" id="IPR001238">
    <property type="entry name" value="DNA-binding_RecF"/>
</dbReference>
<gene>
    <name evidence="7" type="ORF">METZ01_LOCUS9271</name>
</gene>
<keyword evidence="4" id="KW-0067">ATP-binding</keyword>
<keyword evidence="1" id="KW-0963">Cytoplasm</keyword>
<dbReference type="GO" id="GO:0006260">
    <property type="term" value="P:DNA replication"/>
    <property type="evidence" value="ECO:0007669"/>
    <property type="project" value="UniProtKB-KW"/>
</dbReference>
<name>A0A381NPG7_9ZZZZ</name>
<evidence type="ECO:0000256" key="4">
    <source>
        <dbReference type="ARBA" id="ARBA00022840"/>
    </source>
</evidence>
<evidence type="ECO:0000259" key="6">
    <source>
        <dbReference type="Pfam" id="PF02463"/>
    </source>
</evidence>
<dbReference type="InterPro" id="IPR042174">
    <property type="entry name" value="RecF_2"/>
</dbReference>
<evidence type="ECO:0000256" key="5">
    <source>
        <dbReference type="ARBA" id="ARBA00023125"/>
    </source>
</evidence>